<dbReference type="EMBL" id="AP011947">
    <property type="protein sequence ID" value="BAM39801.1"/>
    <property type="molecule type" value="Genomic_DNA"/>
</dbReference>
<dbReference type="GO" id="GO:0035242">
    <property type="term" value="F:protein-arginine omega-N asymmetric methyltransferase activity"/>
    <property type="evidence" value="ECO:0007669"/>
    <property type="project" value="UniProtKB-EC"/>
</dbReference>
<dbReference type="OMA" id="CTHTKVK"/>
<evidence type="ECO:0000259" key="7">
    <source>
        <dbReference type="Pfam" id="PF22528"/>
    </source>
</evidence>
<proteinExistence type="predicted"/>
<keyword evidence="2 6" id="KW-0489">Methyltransferase</keyword>
<dbReference type="SUPFAM" id="SSF53335">
    <property type="entry name" value="S-adenosyl-L-methionine-dependent methyltransferases"/>
    <property type="match status" value="1"/>
</dbReference>
<name>J4C345_THEOR</name>
<dbReference type="STRING" id="869250.J4C345"/>
<sequence length="398" mass="45469">MSQCVSFYTIIVAHSYTTLKSTGFPLGVLPSSRFTMIPAQVVIDKNPYPDHVLDEFNRDWKGFGDSDGLYSTDQGDTDVYFNSYSYIGIHEEMLKDSVRTGIYYRAIMSSQHLFRDKVVMDVGCGTGILSLFCARAGARKVYAVDNSSIIGLAREITEMNGLSDRIVYIRKRVEELGDSIEPVDVIISEWMGYFLLYENMLSSVLFCRDKYLKPGGLLFPDRARIFISAIEDAEYKGEKFDKWDDTYGLDFSIMKNYLMEEAVVDVVDEKALVTSSSCILDIDLNTCSISDTDFCSNFVLVSDRRDYVHAFIFWFDVSFTACSKPLTLTTSPKARCTHWKQTVLYIDEVLNMDVNDRINGMISVKKNKINSRDVDIKISYQLNGTDPNQLKSYYYRIR</sequence>
<dbReference type="GO" id="GO:0042054">
    <property type="term" value="F:histone methyltransferase activity"/>
    <property type="evidence" value="ECO:0007669"/>
    <property type="project" value="TreeGrafter"/>
</dbReference>
<dbReference type="GeneID" id="20714254"/>
<evidence type="ECO:0000256" key="2">
    <source>
        <dbReference type="ARBA" id="ARBA00022603"/>
    </source>
</evidence>
<dbReference type="GO" id="GO:0005634">
    <property type="term" value="C:nucleus"/>
    <property type="evidence" value="ECO:0007669"/>
    <property type="project" value="TreeGrafter"/>
</dbReference>
<evidence type="ECO:0000256" key="6">
    <source>
        <dbReference type="PROSITE-ProRule" id="PRU01015"/>
    </source>
</evidence>
<comment type="catalytic activity">
    <reaction evidence="5">
        <text>L-arginyl-[protein] + S-adenosyl-L-methionine = N(omega)-methyl-L-arginyl-[protein] + S-adenosyl-L-homocysteine + H(+)</text>
        <dbReference type="Rhea" id="RHEA:48100"/>
        <dbReference type="Rhea" id="RHEA-COMP:10532"/>
        <dbReference type="Rhea" id="RHEA-COMP:11990"/>
        <dbReference type="ChEBI" id="CHEBI:15378"/>
        <dbReference type="ChEBI" id="CHEBI:29965"/>
        <dbReference type="ChEBI" id="CHEBI:57856"/>
        <dbReference type="ChEBI" id="CHEBI:59789"/>
        <dbReference type="ChEBI" id="CHEBI:65280"/>
    </reaction>
    <physiologicalReaction direction="left-to-right" evidence="5">
        <dbReference type="Rhea" id="RHEA:48101"/>
    </physiologicalReaction>
</comment>
<keyword evidence="4 6" id="KW-0949">S-adenosyl-L-methionine</keyword>
<dbReference type="Pfam" id="PF06325">
    <property type="entry name" value="PrmA"/>
    <property type="match status" value="1"/>
</dbReference>
<keyword evidence="3 6" id="KW-0808">Transferase</keyword>
<dbReference type="CDD" id="cd02440">
    <property type="entry name" value="AdoMet_MTases"/>
    <property type="match status" value="1"/>
</dbReference>
<dbReference type="eggNOG" id="KOG1499">
    <property type="taxonomic scope" value="Eukaryota"/>
</dbReference>
<evidence type="ECO:0000256" key="1">
    <source>
        <dbReference type="ARBA" id="ARBA00011925"/>
    </source>
</evidence>
<dbReference type="InterPro" id="IPR025799">
    <property type="entry name" value="Arg_MeTrfase"/>
</dbReference>
<gene>
    <name evidence="8" type="ORF">TOT_020000072</name>
</gene>
<accession>J4C345</accession>
<dbReference type="Proteomes" id="UP000003786">
    <property type="component" value="Chromosome 2"/>
</dbReference>
<protein>
    <recommendedName>
        <fullName evidence="1">type I protein arginine methyltransferase</fullName>
        <ecNumber evidence="1">2.1.1.319</ecNumber>
    </recommendedName>
</protein>
<dbReference type="GO" id="GO:0032259">
    <property type="term" value="P:methylation"/>
    <property type="evidence" value="ECO:0007669"/>
    <property type="project" value="UniProtKB-KW"/>
</dbReference>
<dbReference type="AlphaFoldDB" id="J4C345"/>
<dbReference type="OrthoDB" id="7848332at2759"/>
<reference evidence="8 9" key="1">
    <citation type="journal article" date="2012" name="MBio">
        <title>Comparative genome analysis of three eukaryotic parasites with differing abilities to transform leukocytes reveals key mediators of Theileria-induced leukocyte transformation.</title>
        <authorList>
            <person name="Hayashida K."/>
            <person name="Hara Y."/>
            <person name="Abe T."/>
            <person name="Yamasaki C."/>
            <person name="Toyoda A."/>
            <person name="Kosuge T."/>
            <person name="Suzuki Y."/>
            <person name="Sato Y."/>
            <person name="Kawashima S."/>
            <person name="Katayama T."/>
            <person name="Wakaguri H."/>
            <person name="Inoue N."/>
            <person name="Homma K."/>
            <person name="Tada-Umezaki M."/>
            <person name="Yagi Y."/>
            <person name="Fujii Y."/>
            <person name="Habara T."/>
            <person name="Kanehisa M."/>
            <person name="Watanabe H."/>
            <person name="Ito K."/>
            <person name="Gojobori T."/>
            <person name="Sugawara H."/>
            <person name="Imanishi T."/>
            <person name="Weir W."/>
            <person name="Gardner M."/>
            <person name="Pain A."/>
            <person name="Shiels B."/>
            <person name="Hattori M."/>
            <person name="Nene V."/>
            <person name="Sugimoto C."/>
        </authorList>
    </citation>
    <scope>NUCLEOTIDE SEQUENCE [LARGE SCALE GENOMIC DNA]</scope>
    <source>
        <strain evidence="8 9">Shintoku</strain>
    </source>
</reference>
<dbReference type="KEGG" id="tot:TOT_020000072"/>
<dbReference type="FunFam" id="2.70.160.11:FF:000001">
    <property type="entry name" value="Blast:Protein arginine N-methyltransferase 1"/>
    <property type="match status" value="1"/>
</dbReference>
<organism evidence="8 9">
    <name type="scientific">Theileria orientalis strain Shintoku</name>
    <dbReference type="NCBI Taxonomy" id="869250"/>
    <lineage>
        <taxon>Eukaryota</taxon>
        <taxon>Sar</taxon>
        <taxon>Alveolata</taxon>
        <taxon>Apicomplexa</taxon>
        <taxon>Aconoidasida</taxon>
        <taxon>Piroplasmida</taxon>
        <taxon>Theileriidae</taxon>
        <taxon>Theileria</taxon>
    </lineage>
</organism>
<dbReference type="EC" id="2.1.1.319" evidence="1"/>
<keyword evidence="9" id="KW-1185">Reference proteome</keyword>
<dbReference type="VEuPathDB" id="PiroplasmaDB:TOT_020000072"/>
<evidence type="ECO:0000256" key="5">
    <source>
        <dbReference type="ARBA" id="ARBA00049303"/>
    </source>
</evidence>
<dbReference type="Gene3D" id="2.70.160.11">
    <property type="entry name" value="Hnrnp arginine n-methyltransferase1"/>
    <property type="match status" value="1"/>
</dbReference>
<feature type="domain" description="Protein arginine N-methyltransferase" evidence="7">
    <location>
        <begin position="221"/>
        <end position="384"/>
    </location>
</feature>
<evidence type="ECO:0000313" key="9">
    <source>
        <dbReference type="Proteomes" id="UP000003786"/>
    </source>
</evidence>
<dbReference type="PROSITE" id="PS51678">
    <property type="entry name" value="SAM_MT_PRMT"/>
    <property type="match status" value="1"/>
</dbReference>
<evidence type="ECO:0000313" key="8">
    <source>
        <dbReference type="EMBL" id="BAM39801.1"/>
    </source>
</evidence>
<dbReference type="FunFam" id="3.40.50.150:FF:000003">
    <property type="entry name" value="Blast:Protein arginine N-methyltransferase 1"/>
    <property type="match status" value="1"/>
</dbReference>
<dbReference type="InterPro" id="IPR029063">
    <property type="entry name" value="SAM-dependent_MTases_sf"/>
</dbReference>
<dbReference type="PANTHER" id="PTHR11006">
    <property type="entry name" value="PROTEIN ARGININE N-METHYLTRANSFERASE"/>
    <property type="match status" value="1"/>
</dbReference>
<dbReference type="InterPro" id="IPR055135">
    <property type="entry name" value="PRMT_dom"/>
</dbReference>
<dbReference type="RefSeq" id="XP_009690102.1">
    <property type="nucleotide sequence ID" value="XM_009691807.1"/>
</dbReference>
<evidence type="ECO:0000256" key="4">
    <source>
        <dbReference type="ARBA" id="ARBA00022691"/>
    </source>
</evidence>
<dbReference type="Gene3D" id="3.40.50.150">
    <property type="entry name" value="Vaccinia Virus protein VP39"/>
    <property type="match status" value="1"/>
</dbReference>
<dbReference type="Pfam" id="PF22528">
    <property type="entry name" value="PRMT_C"/>
    <property type="match status" value="1"/>
</dbReference>
<dbReference type="PANTHER" id="PTHR11006:SF53">
    <property type="entry name" value="PROTEIN ARGININE N-METHYLTRANSFERASE 3"/>
    <property type="match status" value="1"/>
</dbReference>
<evidence type="ECO:0000256" key="3">
    <source>
        <dbReference type="ARBA" id="ARBA00022679"/>
    </source>
</evidence>